<keyword evidence="2" id="KW-0808">Transferase</keyword>
<organism evidence="2 3">
    <name type="scientific">Vibrio aquimaris</name>
    <dbReference type="NCBI Taxonomy" id="2587862"/>
    <lineage>
        <taxon>Bacteria</taxon>
        <taxon>Pseudomonadati</taxon>
        <taxon>Pseudomonadota</taxon>
        <taxon>Gammaproteobacteria</taxon>
        <taxon>Vibrionales</taxon>
        <taxon>Vibrionaceae</taxon>
        <taxon>Vibrio</taxon>
    </lineage>
</organism>
<dbReference type="EC" id="2.4.-.-" evidence="2"/>
<dbReference type="GO" id="GO:0016757">
    <property type="term" value="F:glycosyltransferase activity"/>
    <property type="evidence" value="ECO:0007669"/>
    <property type="project" value="UniProtKB-KW"/>
</dbReference>
<dbReference type="InterPro" id="IPR007554">
    <property type="entry name" value="Glycerophosphate_synth"/>
</dbReference>
<geneLocation type="plasmid" evidence="3">
    <name>pthaf100_a</name>
</geneLocation>
<dbReference type="Proteomes" id="UP000326936">
    <property type="component" value="Plasmid pTHAF100_a"/>
</dbReference>
<dbReference type="EMBL" id="CP045351">
    <property type="protein sequence ID" value="QFT27872.1"/>
    <property type="molecule type" value="Genomic_DNA"/>
</dbReference>
<keyword evidence="3" id="KW-1185">Reference proteome</keyword>
<name>A0A5P9CQB2_9VIBR</name>
<sequence>MESKTIDISIIVPARDISYSILNAIDLLEIRKLNIEVIIVTYNIADSNNNYSFDKYSELDEVSVITSDFPENGYCFNLGMKKAKGKYLFFMKSDGYVVKNGLISLFEHAEKYSLDMAIAWAKYVGDNGAYINPTHFLGKINSTTFEQTPKLIKNTFPFNRIYRRNFLISDNESVFSDFSNYSNDSKPCIYGYCKAKRIGSVDKVVYIERAEGNKYLIEDIKESILTSMDLDITLCTFEKETQKKMRKFFFIKDLISKLGEYSKTKSFKSKDIKDVKTFLIYNYYLLKYLSPRELTFLKSIYHNDLKKRHVIFDLNFSAFKYIIRQKSIIYYDFIKSFLLFNIGFCFSKISNVNISLIGEREGKTISDNGFAFFKGVGRRINCYFVTNEKNIEEASKHGNVLKYGSPRHLLYVGLARRYFFDVSMLDVSPYWGVFNKNITDSKKLIFLQHGVTALSRTSFYYDYYSMKYRNELPDMLCVSSEFEKKNLISEYSFPEDIIKVTGFSRYDYLPEVAKKQCKNILYIPTWRNWLEHQSLDEFLNSQYYLSIIELTSKLSKWARENDHKITLVLHHKMSKFKIDFNLPCVSFEYMSDLNWENMLSTGRLLVTDYSSVVFDFIRLGKPAITYPFDKETFLAVRGGEMITDKETPFLASCNNSDEVIENIEKIINDEITYLNDEHVFFDYNDRLNCNRILTMADELDRIEL</sequence>
<dbReference type="Pfam" id="PF04464">
    <property type="entry name" value="Glyphos_transf"/>
    <property type="match status" value="1"/>
</dbReference>
<dbReference type="GO" id="GO:0016020">
    <property type="term" value="C:membrane"/>
    <property type="evidence" value="ECO:0007669"/>
    <property type="project" value="InterPro"/>
</dbReference>
<dbReference type="KEGG" id="vaq:FIV01_15895"/>
<reference evidence="2 3" key="1">
    <citation type="submission" date="2019-10" db="EMBL/GenBank/DDBJ databases">
        <title>Complete genome sequence of Vibrio sp. strain THAF100, isolated from non-filtered water from the water column of tank 6 of a marine aquarium containing stony-coral fragments. Water maintained at 26 degree C.</title>
        <authorList>
            <person name="Ruckert C."/>
            <person name="Franco A."/>
            <person name="Kalinowski J."/>
            <person name="Glaeser S."/>
        </authorList>
    </citation>
    <scope>NUCLEOTIDE SEQUENCE [LARGE SCALE GENOMIC DNA]</scope>
    <source>
        <strain evidence="2 3">THAF100</strain>
        <plasmid evidence="3">pthaf100_a</plasmid>
    </source>
</reference>
<gene>
    <name evidence="2" type="primary">epsJ</name>
    <name evidence="2" type="ORF">FIV01_15895</name>
</gene>
<dbReference type="Gene3D" id="3.40.50.12580">
    <property type="match status" value="1"/>
</dbReference>
<dbReference type="InterPro" id="IPR043148">
    <property type="entry name" value="TagF_C"/>
</dbReference>
<evidence type="ECO:0000313" key="3">
    <source>
        <dbReference type="Proteomes" id="UP000326936"/>
    </source>
</evidence>
<dbReference type="SUPFAM" id="SSF53448">
    <property type="entry name" value="Nucleotide-diphospho-sugar transferases"/>
    <property type="match status" value="1"/>
</dbReference>
<dbReference type="Pfam" id="PF00535">
    <property type="entry name" value="Glycos_transf_2"/>
    <property type="match status" value="1"/>
</dbReference>
<keyword evidence="2" id="KW-0328">Glycosyltransferase</keyword>
<evidence type="ECO:0000259" key="1">
    <source>
        <dbReference type="Pfam" id="PF00535"/>
    </source>
</evidence>
<protein>
    <submittedName>
        <fullName evidence="2">Putative glycosyltransferase EpsJ</fullName>
        <ecNumber evidence="2">2.4.-.-</ecNumber>
    </submittedName>
</protein>
<evidence type="ECO:0000313" key="2">
    <source>
        <dbReference type="EMBL" id="QFT27872.1"/>
    </source>
</evidence>
<dbReference type="GO" id="GO:0047355">
    <property type="term" value="F:CDP-glycerol glycerophosphotransferase activity"/>
    <property type="evidence" value="ECO:0007669"/>
    <property type="project" value="InterPro"/>
</dbReference>
<proteinExistence type="predicted"/>
<dbReference type="Gene3D" id="3.90.550.10">
    <property type="entry name" value="Spore Coat Polysaccharide Biosynthesis Protein SpsA, Chain A"/>
    <property type="match status" value="1"/>
</dbReference>
<dbReference type="SUPFAM" id="SSF53756">
    <property type="entry name" value="UDP-Glycosyltransferase/glycogen phosphorylase"/>
    <property type="match status" value="1"/>
</dbReference>
<keyword evidence="2" id="KW-0614">Plasmid</keyword>
<dbReference type="InterPro" id="IPR029044">
    <property type="entry name" value="Nucleotide-diphossugar_trans"/>
</dbReference>
<accession>A0A5P9CQB2</accession>
<dbReference type="OrthoDB" id="9802649at2"/>
<dbReference type="RefSeq" id="WP_152431945.1">
    <property type="nucleotide sequence ID" value="NZ_CP045351.1"/>
</dbReference>
<dbReference type="AlphaFoldDB" id="A0A5P9CQB2"/>
<dbReference type="InterPro" id="IPR001173">
    <property type="entry name" value="Glyco_trans_2-like"/>
</dbReference>
<feature type="domain" description="Glycosyltransferase 2-like" evidence="1">
    <location>
        <begin position="9"/>
        <end position="167"/>
    </location>
</feature>